<feature type="domain" description="Outer membrane protein beta-barrel" evidence="1">
    <location>
        <begin position="20"/>
        <end position="193"/>
    </location>
</feature>
<evidence type="ECO:0000259" key="1">
    <source>
        <dbReference type="Pfam" id="PF13568"/>
    </source>
</evidence>
<accession>A0ABW5XN56</accession>
<dbReference type="InterPro" id="IPR025665">
    <property type="entry name" value="Beta-barrel_OMP_2"/>
</dbReference>
<dbReference type="Proteomes" id="UP001597601">
    <property type="component" value="Unassembled WGS sequence"/>
</dbReference>
<comment type="caution">
    <text evidence="2">The sequence shown here is derived from an EMBL/GenBank/DDBJ whole genome shotgun (WGS) entry which is preliminary data.</text>
</comment>
<gene>
    <name evidence="2" type="ORF">ACFSYC_06100</name>
</gene>
<dbReference type="EMBL" id="JBHUON010000005">
    <property type="protein sequence ID" value="MFD2864256.1"/>
    <property type="molecule type" value="Genomic_DNA"/>
</dbReference>
<proteinExistence type="predicted"/>
<sequence>MKKIFTTLLIALGVYTAGSAQDKKLEFGFGAGINSSYVTLDNDFVDVNKPYNLGTGLIWEPNIFVSAAYSFNPQWALKAKVYYDSKGSGDGIKKAPVTGGPNANGVYFPLKYITVPITAQMSFGREKNWYASGGGYVGFLLSAKENFNNTDLKSDFSSTDAGIDLGIGLKFPISNGLKFFVEADRQFGLSNILVNGKDGAQNQRTAFSVGINF</sequence>
<keyword evidence="3" id="KW-1185">Reference proteome</keyword>
<name>A0ABW5XN56_9SPHI</name>
<protein>
    <submittedName>
        <fullName evidence="2">Porin family protein</fullName>
    </submittedName>
</protein>
<reference evidence="3" key="1">
    <citation type="journal article" date="2019" name="Int. J. Syst. Evol. Microbiol.">
        <title>The Global Catalogue of Microorganisms (GCM) 10K type strain sequencing project: providing services to taxonomists for standard genome sequencing and annotation.</title>
        <authorList>
            <consortium name="The Broad Institute Genomics Platform"/>
            <consortium name="The Broad Institute Genome Sequencing Center for Infectious Disease"/>
            <person name="Wu L."/>
            <person name="Ma J."/>
        </authorList>
    </citation>
    <scope>NUCLEOTIDE SEQUENCE [LARGE SCALE GENOMIC DNA]</scope>
    <source>
        <strain evidence="3">KCTC 52232</strain>
    </source>
</reference>
<evidence type="ECO:0000313" key="2">
    <source>
        <dbReference type="EMBL" id="MFD2864256.1"/>
    </source>
</evidence>
<dbReference type="Pfam" id="PF13568">
    <property type="entry name" value="OMP_b-brl_2"/>
    <property type="match status" value="1"/>
</dbReference>
<evidence type="ECO:0000313" key="3">
    <source>
        <dbReference type="Proteomes" id="UP001597601"/>
    </source>
</evidence>
<dbReference type="RefSeq" id="WP_377124601.1">
    <property type="nucleotide sequence ID" value="NZ_JBHUON010000005.1"/>
</dbReference>
<organism evidence="2 3">
    <name type="scientific">Mucilaginibacter antarcticus</name>
    <dbReference type="NCBI Taxonomy" id="1855725"/>
    <lineage>
        <taxon>Bacteria</taxon>
        <taxon>Pseudomonadati</taxon>
        <taxon>Bacteroidota</taxon>
        <taxon>Sphingobacteriia</taxon>
        <taxon>Sphingobacteriales</taxon>
        <taxon>Sphingobacteriaceae</taxon>
        <taxon>Mucilaginibacter</taxon>
    </lineage>
</organism>